<dbReference type="RefSeq" id="WP_145365714.1">
    <property type="nucleotide sequence ID" value="NZ_CP036268.1"/>
</dbReference>
<evidence type="ECO:0000313" key="1">
    <source>
        <dbReference type="EMBL" id="QDT39586.1"/>
    </source>
</evidence>
<dbReference type="OrthoDB" id="20966at2"/>
<sequence>MKTLWVGNFDFEHRLATQTDGLNHLLPEKLRAINRRLAPLLRPLLRPGDAIFINGPSIEGPDFIGSESELTRFSRVEFWGNNQWAEQWARARMLPFSGPLANATTLANSRLINDLLELQFGVRPDKTRVVHTMEELREAIDHAGCDRWVIKEEFSGSARQRMIGSGSRPDERIEKWAARRLGHPTKCLFFEPWLDRIAEIGMQFHLSPDGNISLVGVADLNTAEDGRYVSSRLLSDIETASWSDCIKIGRLAADELTKLGYHGPLGIDAMRYRDIDGKERFRPLQDINARWTMGRIAVEAAKR</sequence>
<proteinExistence type="predicted"/>
<dbReference type="EMBL" id="CP036268">
    <property type="protein sequence ID" value="QDT39586.1"/>
    <property type="molecule type" value="Genomic_DNA"/>
</dbReference>
<accession>A0A517R6Q9</accession>
<dbReference type="KEGG" id="svp:Pan189_39950"/>
<name>A0A517R6Q9_9PLAN</name>
<dbReference type="Proteomes" id="UP000317318">
    <property type="component" value="Chromosome"/>
</dbReference>
<evidence type="ECO:0000313" key="2">
    <source>
        <dbReference type="Proteomes" id="UP000317318"/>
    </source>
</evidence>
<dbReference type="SUPFAM" id="SSF56059">
    <property type="entry name" value="Glutathione synthetase ATP-binding domain-like"/>
    <property type="match status" value="1"/>
</dbReference>
<keyword evidence="2" id="KW-1185">Reference proteome</keyword>
<reference evidence="1 2" key="1">
    <citation type="submission" date="2019-02" db="EMBL/GenBank/DDBJ databases">
        <title>Deep-cultivation of Planctomycetes and their phenomic and genomic characterization uncovers novel biology.</title>
        <authorList>
            <person name="Wiegand S."/>
            <person name="Jogler M."/>
            <person name="Boedeker C."/>
            <person name="Pinto D."/>
            <person name="Vollmers J."/>
            <person name="Rivas-Marin E."/>
            <person name="Kohn T."/>
            <person name="Peeters S.H."/>
            <person name="Heuer A."/>
            <person name="Rast P."/>
            <person name="Oberbeckmann S."/>
            <person name="Bunk B."/>
            <person name="Jeske O."/>
            <person name="Meyerdierks A."/>
            <person name="Storesund J.E."/>
            <person name="Kallscheuer N."/>
            <person name="Luecker S."/>
            <person name="Lage O.M."/>
            <person name="Pohl T."/>
            <person name="Merkel B.J."/>
            <person name="Hornburger P."/>
            <person name="Mueller R.-W."/>
            <person name="Bruemmer F."/>
            <person name="Labrenz M."/>
            <person name="Spormann A.M."/>
            <person name="Op den Camp H."/>
            <person name="Overmann J."/>
            <person name="Amann R."/>
            <person name="Jetten M.S.M."/>
            <person name="Mascher T."/>
            <person name="Medema M.H."/>
            <person name="Devos D.P."/>
            <person name="Kaster A.-K."/>
            <person name="Ovreas L."/>
            <person name="Rohde M."/>
            <person name="Galperin M.Y."/>
            <person name="Jogler C."/>
        </authorList>
    </citation>
    <scope>NUCLEOTIDE SEQUENCE [LARGE SCALE GENOMIC DNA]</scope>
    <source>
        <strain evidence="1 2">Pan189</strain>
    </source>
</reference>
<dbReference type="AlphaFoldDB" id="A0A517R6Q9"/>
<organism evidence="1 2">
    <name type="scientific">Stratiformator vulcanicus</name>
    <dbReference type="NCBI Taxonomy" id="2527980"/>
    <lineage>
        <taxon>Bacteria</taxon>
        <taxon>Pseudomonadati</taxon>
        <taxon>Planctomycetota</taxon>
        <taxon>Planctomycetia</taxon>
        <taxon>Planctomycetales</taxon>
        <taxon>Planctomycetaceae</taxon>
        <taxon>Stratiformator</taxon>
    </lineage>
</organism>
<protein>
    <submittedName>
        <fullName evidence="1">Uncharacterized protein</fullName>
    </submittedName>
</protein>
<gene>
    <name evidence="1" type="ORF">Pan189_39950</name>
</gene>